<gene>
    <name evidence="2" type="ORF">D8Y22_02180</name>
</gene>
<feature type="region of interest" description="Disordered" evidence="1">
    <location>
        <begin position="1"/>
        <end position="22"/>
    </location>
</feature>
<dbReference type="RefSeq" id="WP_141463050.1">
    <property type="nucleotide sequence ID" value="NZ_RBZW01000007.1"/>
</dbReference>
<dbReference type="EMBL" id="RBZW01000007">
    <property type="protein sequence ID" value="THE66484.1"/>
    <property type="molecule type" value="Genomic_DNA"/>
</dbReference>
<dbReference type="Proteomes" id="UP000318864">
    <property type="component" value="Unassembled WGS sequence"/>
</dbReference>
<reference evidence="2 3" key="1">
    <citation type="submission" date="2018-10" db="EMBL/GenBank/DDBJ databases">
        <title>Natronolimnobius sp. XQ-INN 246 isolated from Inner Mongolia Autonomous Region of China.</title>
        <authorList>
            <person name="Xue Q."/>
        </authorList>
    </citation>
    <scope>NUCLEOTIDE SEQUENCE [LARGE SCALE GENOMIC DNA]</scope>
    <source>
        <strain evidence="2 3">XQ-INN 246</strain>
    </source>
</reference>
<name>A0A4S3TQ17_9EURY</name>
<feature type="compositionally biased region" description="Basic and acidic residues" evidence="1">
    <location>
        <begin position="1"/>
        <end position="13"/>
    </location>
</feature>
<dbReference type="AlphaFoldDB" id="A0A4S3TQ17"/>
<accession>A0A4S3TQ17</accession>
<evidence type="ECO:0000256" key="1">
    <source>
        <dbReference type="SAM" id="MobiDB-lite"/>
    </source>
</evidence>
<protein>
    <submittedName>
        <fullName evidence="2">Uncharacterized protein</fullName>
    </submittedName>
</protein>
<proteinExistence type="predicted"/>
<evidence type="ECO:0000313" key="3">
    <source>
        <dbReference type="Proteomes" id="UP000318864"/>
    </source>
</evidence>
<keyword evidence="3" id="KW-1185">Reference proteome</keyword>
<organism evidence="2 3">
    <name type="scientific">Salinadaptatus halalkaliphilus</name>
    <dbReference type="NCBI Taxonomy" id="2419781"/>
    <lineage>
        <taxon>Archaea</taxon>
        <taxon>Methanobacteriati</taxon>
        <taxon>Methanobacteriota</taxon>
        <taxon>Stenosarchaea group</taxon>
        <taxon>Halobacteria</taxon>
        <taxon>Halobacteriales</taxon>
        <taxon>Natrialbaceae</taxon>
        <taxon>Salinadaptatus</taxon>
    </lineage>
</organism>
<dbReference type="OrthoDB" id="275121at2157"/>
<sequence length="244" mass="27241">MTRKTASEVDEGTKQGGKKRVALETAADKAREALKHNHPEKVCDVTVRAHNRDHDSSRNVTDHLIRTGEEWIAVRTWVEAGSGSDLAVTDHGETLQLEAPGLDHNLIADRICSEAFDAIDTHEAVGRPVKPFTTLVRNVADVTDNLVTRWQTASEHVVRERLCEGIAGWTGRTAWTAHEEEAIYIEADRAATWFINEYVTGDVSDDVKATLHDIYVQALYDSIAEHRSRRTPHLEYAAEVVLVD</sequence>
<comment type="caution">
    <text evidence="2">The sequence shown here is derived from an EMBL/GenBank/DDBJ whole genome shotgun (WGS) entry which is preliminary data.</text>
</comment>
<evidence type="ECO:0000313" key="2">
    <source>
        <dbReference type="EMBL" id="THE66484.1"/>
    </source>
</evidence>